<reference evidence="1 2" key="1">
    <citation type="submission" date="2019-03" db="EMBL/GenBank/DDBJ databases">
        <title>Single cell metagenomics reveals metabolic interactions within the superorganism composed of flagellate Streblomastix strix and complex community of Bacteroidetes bacteria on its surface.</title>
        <authorList>
            <person name="Treitli S.C."/>
            <person name="Kolisko M."/>
            <person name="Husnik F."/>
            <person name="Keeling P."/>
            <person name="Hampl V."/>
        </authorList>
    </citation>
    <scope>NUCLEOTIDE SEQUENCE [LARGE SCALE GENOMIC DNA]</scope>
    <source>
        <strain evidence="1">ST1C</strain>
    </source>
</reference>
<comment type="caution">
    <text evidence="1">The sequence shown here is derived from an EMBL/GenBank/DDBJ whole genome shotgun (WGS) entry which is preliminary data.</text>
</comment>
<name>A0A5J4U3H9_9EUKA</name>
<protein>
    <submittedName>
        <fullName evidence="1">Uncharacterized protein</fullName>
    </submittedName>
</protein>
<organism evidence="1 2">
    <name type="scientific">Streblomastix strix</name>
    <dbReference type="NCBI Taxonomy" id="222440"/>
    <lineage>
        <taxon>Eukaryota</taxon>
        <taxon>Metamonada</taxon>
        <taxon>Preaxostyla</taxon>
        <taxon>Oxymonadida</taxon>
        <taxon>Streblomastigidae</taxon>
        <taxon>Streblomastix</taxon>
    </lineage>
</organism>
<evidence type="ECO:0000313" key="2">
    <source>
        <dbReference type="Proteomes" id="UP000324800"/>
    </source>
</evidence>
<accession>A0A5J4U3H9</accession>
<sequence length="72" mass="8657">METQTDIESQQQLALKKVFEEKFEEEDVTDEIEAQIFSHQNYPSSFLYDCAETKKWQLNVLKDQSNRNPWEQ</sequence>
<dbReference type="EMBL" id="SNRW01020530">
    <property type="protein sequence ID" value="KAA6365366.1"/>
    <property type="molecule type" value="Genomic_DNA"/>
</dbReference>
<proteinExistence type="predicted"/>
<evidence type="ECO:0000313" key="1">
    <source>
        <dbReference type="EMBL" id="KAA6365366.1"/>
    </source>
</evidence>
<dbReference type="AlphaFoldDB" id="A0A5J4U3H9"/>
<gene>
    <name evidence="1" type="ORF">EZS28_039107</name>
</gene>
<dbReference type="Proteomes" id="UP000324800">
    <property type="component" value="Unassembled WGS sequence"/>
</dbReference>